<feature type="region of interest" description="Disordered" evidence="1">
    <location>
        <begin position="23"/>
        <end position="42"/>
    </location>
</feature>
<dbReference type="InParanoid" id="D7FZH4"/>
<protein>
    <submittedName>
        <fullName evidence="2">Uncharacterized protein</fullName>
    </submittedName>
</protein>
<dbReference type="AlphaFoldDB" id="D7FZH4"/>
<keyword evidence="3" id="KW-1185">Reference proteome</keyword>
<dbReference type="Proteomes" id="UP000002630">
    <property type="component" value="Linkage Group LG24"/>
</dbReference>
<proteinExistence type="predicted"/>
<accession>D7FZH4</accession>
<reference evidence="2 3" key="1">
    <citation type="journal article" date="2010" name="Nature">
        <title>The Ectocarpus genome and the independent evolution of multicellularity in brown algae.</title>
        <authorList>
            <person name="Cock J.M."/>
            <person name="Sterck L."/>
            <person name="Rouze P."/>
            <person name="Scornet D."/>
            <person name="Allen A.E."/>
            <person name="Amoutzias G."/>
            <person name="Anthouard V."/>
            <person name="Artiguenave F."/>
            <person name="Aury J.M."/>
            <person name="Badger J.H."/>
            <person name="Beszteri B."/>
            <person name="Billiau K."/>
            <person name="Bonnet E."/>
            <person name="Bothwell J.H."/>
            <person name="Bowler C."/>
            <person name="Boyen C."/>
            <person name="Brownlee C."/>
            <person name="Carrano C.J."/>
            <person name="Charrier B."/>
            <person name="Cho G.Y."/>
            <person name="Coelho S.M."/>
            <person name="Collen J."/>
            <person name="Corre E."/>
            <person name="Da Silva C."/>
            <person name="Delage L."/>
            <person name="Delaroque N."/>
            <person name="Dittami S.M."/>
            <person name="Doulbeau S."/>
            <person name="Elias M."/>
            <person name="Farnham G."/>
            <person name="Gachon C.M."/>
            <person name="Gschloessl B."/>
            <person name="Heesch S."/>
            <person name="Jabbari K."/>
            <person name="Jubin C."/>
            <person name="Kawai H."/>
            <person name="Kimura K."/>
            <person name="Kloareg B."/>
            <person name="Kupper F.C."/>
            <person name="Lang D."/>
            <person name="Le Bail A."/>
            <person name="Leblanc C."/>
            <person name="Lerouge P."/>
            <person name="Lohr M."/>
            <person name="Lopez P.J."/>
            <person name="Martens C."/>
            <person name="Maumus F."/>
            <person name="Michel G."/>
            <person name="Miranda-Saavedra D."/>
            <person name="Morales J."/>
            <person name="Moreau H."/>
            <person name="Motomura T."/>
            <person name="Nagasato C."/>
            <person name="Napoli C.A."/>
            <person name="Nelson D.R."/>
            <person name="Nyvall-Collen P."/>
            <person name="Peters A.F."/>
            <person name="Pommier C."/>
            <person name="Potin P."/>
            <person name="Poulain J."/>
            <person name="Quesneville H."/>
            <person name="Read B."/>
            <person name="Rensing S.A."/>
            <person name="Ritter A."/>
            <person name="Rousvoal S."/>
            <person name="Samanta M."/>
            <person name="Samson G."/>
            <person name="Schroeder D.C."/>
            <person name="Segurens B."/>
            <person name="Strittmatter M."/>
            <person name="Tonon T."/>
            <person name="Tregear J.W."/>
            <person name="Valentin K."/>
            <person name="von Dassow P."/>
            <person name="Yamagishi T."/>
            <person name="Van de Peer Y."/>
            <person name="Wincker P."/>
        </authorList>
    </citation>
    <scope>NUCLEOTIDE SEQUENCE [LARGE SCALE GENOMIC DNA]</scope>
    <source>
        <strain evidence="3">Ec32 / CCAP1310/4</strain>
    </source>
</reference>
<name>D7FZH4_ECTSI</name>
<evidence type="ECO:0000256" key="1">
    <source>
        <dbReference type="SAM" id="MobiDB-lite"/>
    </source>
</evidence>
<evidence type="ECO:0000313" key="3">
    <source>
        <dbReference type="Proteomes" id="UP000002630"/>
    </source>
</evidence>
<dbReference type="EMBL" id="FN649749">
    <property type="protein sequence ID" value="CBJ49284.1"/>
    <property type="molecule type" value="Genomic_DNA"/>
</dbReference>
<gene>
    <name evidence="2" type="ORF">Esi_0371_0010</name>
</gene>
<organism evidence="2 3">
    <name type="scientific">Ectocarpus siliculosus</name>
    <name type="common">Brown alga</name>
    <name type="synonym">Conferva siliculosa</name>
    <dbReference type="NCBI Taxonomy" id="2880"/>
    <lineage>
        <taxon>Eukaryota</taxon>
        <taxon>Sar</taxon>
        <taxon>Stramenopiles</taxon>
        <taxon>Ochrophyta</taxon>
        <taxon>PX clade</taxon>
        <taxon>Phaeophyceae</taxon>
        <taxon>Ectocarpales</taxon>
        <taxon>Ectocarpaceae</taxon>
        <taxon>Ectocarpus</taxon>
    </lineage>
</organism>
<dbReference type="EMBL" id="FN648566">
    <property type="protein sequence ID" value="CBJ49284.1"/>
    <property type="molecule type" value="Genomic_DNA"/>
</dbReference>
<sequence>MAGVRLRDVRWEKAPGSGICHGRLPVSPGTRNASTQHGTEGTLEESRVCPTRLWVTKTKRSDGYPCRISLAAEGGIVDRRERVYLEMLISYVKDAGTKGFLHACFWAVPPLKRGSYLFNMLPNNMVTFADMALCLVVSGGRSCLQDYMMWKLFAPEEQLGSS</sequence>
<evidence type="ECO:0000313" key="2">
    <source>
        <dbReference type="EMBL" id="CBJ49284.1"/>
    </source>
</evidence>
<feature type="compositionally biased region" description="Polar residues" evidence="1">
    <location>
        <begin position="29"/>
        <end position="39"/>
    </location>
</feature>